<reference evidence="2" key="1">
    <citation type="submission" date="2013-05" db="EMBL/GenBank/DDBJ databases">
        <title>The Genome sequence of Mucor circinelloides f. circinelloides 1006PhL.</title>
        <authorList>
            <consortium name="The Broad Institute Genomics Platform"/>
            <person name="Cuomo C."/>
            <person name="Earl A."/>
            <person name="Findley K."/>
            <person name="Lee S.C."/>
            <person name="Walker B."/>
            <person name="Young S."/>
            <person name="Zeng Q."/>
            <person name="Gargeya S."/>
            <person name="Fitzgerald M."/>
            <person name="Haas B."/>
            <person name="Abouelleil A."/>
            <person name="Allen A.W."/>
            <person name="Alvarado L."/>
            <person name="Arachchi H.M."/>
            <person name="Berlin A.M."/>
            <person name="Chapman S.B."/>
            <person name="Gainer-Dewar J."/>
            <person name="Goldberg J."/>
            <person name="Griggs A."/>
            <person name="Gujja S."/>
            <person name="Hansen M."/>
            <person name="Howarth C."/>
            <person name="Imamovic A."/>
            <person name="Ireland A."/>
            <person name="Larimer J."/>
            <person name="McCowan C."/>
            <person name="Murphy C."/>
            <person name="Pearson M."/>
            <person name="Poon T.W."/>
            <person name="Priest M."/>
            <person name="Roberts A."/>
            <person name="Saif S."/>
            <person name="Shea T."/>
            <person name="Sisk P."/>
            <person name="Sykes S."/>
            <person name="Wortman J."/>
            <person name="Nusbaum C."/>
            <person name="Birren B."/>
        </authorList>
    </citation>
    <scope>NUCLEOTIDE SEQUENCE [LARGE SCALE GENOMIC DNA]</scope>
    <source>
        <strain evidence="2">1006PhL</strain>
    </source>
</reference>
<accession>S2K5W2</accession>
<sequence length="411" mass="46635">MMQQENNNNLRFTPRSNEQSPELQKLFADITVQIDNFCQGNTSVPRALINRFVAGHICHDDIEELPLAFVAPKTTTPAPPRELTSWQKFVAIQQQTQEASDLGGAGKFAGASRLAMEWQSLTQEERDSFKDREIVSKRKQKKRKVDDLGVDDGTTIKSHQYNAAMKAFKTNINAMLQNFGTHIILIAVTDTRETHLYSPVVLSNSDIANDAIQYTERYLLKGDFFGELRRHVEIKGTISQSLRGKLYMIEDQIEVAISVVDFLSAENGNAPPSAASVITLNQPVAEASSNNDDIIVDVMPQIEDARKRMEILDAVNKRFLESYNKVASQTKIPWMKIIQSPSSKIELVGFPTGCFFAVGRNEKQRRELKLPLSKNSKNKVHFELKLLDKQELLYLELLLKKEELFFRCKEQ</sequence>
<dbReference type="InParanoid" id="S2K5W2"/>
<organism evidence="1 2">
    <name type="scientific">Mucor circinelloides f. circinelloides (strain 1006PhL)</name>
    <name type="common">Mucormycosis agent</name>
    <name type="synonym">Calyptromyces circinelloides</name>
    <dbReference type="NCBI Taxonomy" id="1220926"/>
    <lineage>
        <taxon>Eukaryota</taxon>
        <taxon>Fungi</taxon>
        <taxon>Fungi incertae sedis</taxon>
        <taxon>Mucoromycota</taxon>
        <taxon>Mucoromycotina</taxon>
        <taxon>Mucoromycetes</taxon>
        <taxon>Mucorales</taxon>
        <taxon>Mucorineae</taxon>
        <taxon>Mucoraceae</taxon>
        <taxon>Mucor</taxon>
    </lineage>
</organism>
<dbReference type="AlphaFoldDB" id="S2K5W2"/>
<name>S2K5W2_MUCC1</name>
<evidence type="ECO:0000313" key="2">
    <source>
        <dbReference type="Proteomes" id="UP000014254"/>
    </source>
</evidence>
<dbReference type="VEuPathDB" id="FungiDB:HMPREF1544_05587"/>
<evidence type="ECO:0000313" key="1">
    <source>
        <dbReference type="EMBL" id="EPB87605.1"/>
    </source>
</evidence>
<keyword evidence="2" id="KW-1185">Reference proteome</keyword>
<dbReference type="OrthoDB" id="10439456at2759"/>
<proteinExistence type="predicted"/>
<gene>
    <name evidence="1" type="ORF">HMPREF1544_05587</name>
</gene>
<dbReference type="EMBL" id="KE123965">
    <property type="protein sequence ID" value="EPB87605.1"/>
    <property type="molecule type" value="Genomic_DNA"/>
</dbReference>
<dbReference type="Proteomes" id="UP000014254">
    <property type="component" value="Unassembled WGS sequence"/>
</dbReference>
<protein>
    <submittedName>
        <fullName evidence="1">Uncharacterized protein</fullName>
    </submittedName>
</protein>